<dbReference type="Pfam" id="PF08447">
    <property type="entry name" value="PAS_3"/>
    <property type="match status" value="1"/>
</dbReference>
<reference evidence="18 19" key="1">
    <citation type="submission" date="2018-05" db="EMBL/GenBank/DDBJ databases">
        <title>Leucothrix arctica sp. nov., isolated from Arctic seawater.</title>
        <authorList>
            <person name="Choi A."/>
            <person name="Baek K."/>
        </authorList>
    </citation>
    <scope>NUCLEOTIDE SEQUENCE [LARGE SCALE GENOMIC DNA]</scope>
    <source>
        <strain evidence="18 19">JCM 18388</strain>
    </source>
</reference>
<evidence type="ECO:0000256" key="8">
    <source>
        <dbReference type="ARBA" id="ARBA00022741"/>
    </source>
</evidence>
<evidence type="ECO:0000256" key="1">
    <source>
        <dbReference type="ARBA" id="ARBA00000085"/>
    </source>
</evidence>
<dbReference type="SMART" id="SM00091">
    <property type="entry name" value="PAS"/>
    <property type="match status" value="1"/>
</dbReference>
<dbReference type="InterPro" id="IPR036890">
    <property type="entry name" value="HATPase_C_sf"/>
</dbReference>
<dbReference type="CDD" id="cd12912">
    <property type="entry name" value="PDC2_MCP_like"/>
    <property type="match status" value="1"/>
</dbReference>
<dbReference type="GO" id="GO:0005524">
    <property type="term" value="F:ATP binding"/>
    <property type="evidence" value="ECO:0007669"/>
    <property type="project" value="UniProtKB-KW"/>
</dbReference>
<dbReference type="Pfam" id="PF02743">
    <property type="entry name" value="dCache_1"/>
    <property type="match status" value="1"/>
</dbReference>
<dbReference type="PROSITE" id="PS50109">
    <property type="entry name" value="HIS_KIN"/>
    <property type="match status" value="1"/>
</dbReference>
<keyword evidence="4" id="KW-1003">Cell membrane</keyword>
<dbReference type="GO" id="GO:0000155">
    <property type="term" value="F:phosphorelay sensor kinase activity"/>
    <property type="evidence" value="ECO:0007669"/>
    <property type="project" value="InterPro"/>
</dbReference>
<name>A0A317CBZ9_9GAMM</name>
<dbReference type="SMART" id="SM00388">
    <property type="entry name" value="HisKA"/>
    <property type="match status" value="1"/>
</dbReference>
<keyword evidence="5" id="KW-0597">Phosphoprotein</keyword>
<gene>
    <name evidence="18" type="ORF">DKW60_14530</name>
</gene>
<dbReference type="NCBIfam" id="TIGR00229">
    <property type="entry name" value="sensory_box"/>
    <property type="match status" value="1"/>
</dbReference>
<evidence type="ECO:0000256" key="3">
    <source>
        <dbReference type="ARBA" id="ARBA00012438"/>
    </source>
</evidence>
<dbReference type="SUPFAM" id="SSF55874">
    <property type="entry name" value="ATPase domain of HSP90 chaperone/DNA topoisomerase II/histidine kinase"/>
    <property type="match status" value="1"/>
</dbReference>
<dbReference type="PRINTS" id="PR00344">
    <property type="entry name" value="BCTRLSENSOR"/>
</dbReference>
<dbReference type="SUPFAM" id="SSF47384">
    <property type="entry name" value="Homodimeric domain of signal transducing histidine kinase"/>
    <property type="match status" value="1"/>
</dbReference>
<dbReference type="InterPro" id="IPR000700">
    <property type="entry name" value="PAS-assoc_C"/>
</dbReference>
<evidence type="ECO:0000256" key="9">
    <source>
        <dbReference type="ARBA" id="ARBA00022777"/>
    </source>
</evidence>
<evidence type="ECO:0000259" key="16">
    <source>
        <dbReference type="PROSITE" id="PS50112"/>
    </source>
</evidence>
<dbReference type="InterPro" id="IPR005467">
    <property type="entry name" value="His_kinase_dom"/>
</dbReference>
<dbReference type="SUPFAM" id="SSF55785">
    <property type="entry name" value="PYP-like sensor domain (PAS domain)"/>
    <property type="match status" value="1"/>
</dbReference>
<evidence type="ECO:0000256" key="7">
    <source>
        <dbReference type="ARBA" id="ARBA00022692"/>
    </source>
</evidence>
<evidence type="ECO:0000256" key="2">
    <source>
        <dbReference type="ARBA" id="ARBA00004651"/>
    </source>
</evidence>
<protein>
    <recommendedName>
        <fullName evidence="3">histidine kinase</fullName>
        <ecNumber evidence="3">2.7.13.3</ecNumber>
    </recommendedName>
</protein>
<dbReference type="InterPro" id="IPR035965">
    <property type="entry name" value="PAS-like_dom_sf"/>
</dbReference>
<accession>A0A317CBZ9</accession>
<dbReference type="PANTHER" id="PTHR43304:SF1">
    <property type="entry name" value="PAC DOMAIN-CONTAINING PROTEIN"/>
    <property type="match status" value="1"/>
</dbReference>
<dbReference type="OrthoDB" id="9772100at2"/>
<keyword evidence="7 14" id="KW-0812">Transmembrane</keyword>
<dbReference type="SUPFAM" id="SSF103190">
    <property type="entry name" value="Sensory domain-like"/>
    <property type="match status" value="1"/>
</dbReference>
<dbReference type="InterPro" id="IPR000014">
    <property type="entry name" value="PAS"/>
</dbReference>
<keyword evidence="9 18" id="KW-0418">Kinase</keyword>
<keyword evidence="6" id="KW-0808">Transferase</keyword>
<dbReference type="CDD" id="cd00130">
    <property type="entry name" value="PAS"/>
    <property type="match status" value="1"/>
</dbReference>
<organism evidence="18 19">
    <name type="scientific">Leucothrix pacifica</name>
    <dbReference type="NCBI Taxonomy" id="1247513"/>
    <lineage>
        <taxon>Bacteria</taxon>
        <taxon>Pseudomonadati</taxon>
        <taxon>Pseudomonadota</taxon>
        <taxon>Gammaproteobacteria</taxon>
        <taxon>Thiotrichales</taxon>
        <taxon>Thiotrichaceae</taxon>
        <taxon>Leucothrix</taxon>
    </lineage>
</organism>
<evidence type="ECO:0000256" key="13">
    <source>
        <dbReference type="ARBA" id="ARBA00023136"/>
    </source>
</evidence>
<keyword evidence="12" id="KW-0902">Two-component regulatory system</keyword>
<dbReference type="Pfam" id="PF00512">
    <property type="entry name" value="HisKA"/>
    <property type="match status" value="1"/>
</dbReference>
<dbReference type="GO" id="GO:0005886">
    <property type="term" value="C:plasma membrane"/>
    <property type="evidence" value="ECO:0007669"/>
    <property type="project" value="UniProtKB-SubCell"/>
</dbReference>
<dbReference type="AlphaFoldDB" id="A0A317CBZ9"/>
<feature type="domain" description="Histidine kinase" evidence="15">
    <location>
        <begin position="556"/>
        <end position="768"/>
    </location>
</feature>
<evidence type="ECO:0000256" key="12">
    <source>
        <dbReference type="ARBA" id="ARBA00023012"/>
    </source>
</evidence>
<dbReference type="Pfam" id="PF02518">
    <property type="entry name" value="HATPase_c"/>
    <property type="match status" value="1"/>
</dbReference>
<dbReference type="PROSITE" id="PS50113">
    <property type="entry name" value="PAC"/>
    <property type="match status" value="1"/>
</dbReference>
<dbReference type="SMART" id="SM00086">
    <property type="entry name" value="PAC"/>
    <property type="match status" value="1"/>
</dbReference>
<sequence>MKLSLGVILAIYLTGLQLIAVISVVLISYVSSENVLIDHTRSLLSDTGHNVIDHSKDFLEPARSAAELAKRLTETDIVDRENADSLEKLLFQQLKTTSQFSGMFYGDESGNFVYVMRSDDVAEYRTKVVRTFATGQEASFVWRDPDYNVVEREVDPLDVFDPRTRPWYRSAKESKDFIWTDPYIFFSSQKPGITAAVPVMEGDGTVSGVFGVDIEIEALSDFLAQLKIGQNGVAMILTRQGNVIAHPNSELIKVKNKEDTLEFVNITDINDEIVQAAFGELAQSGIASLGQEAQSEFEHDGYGYVSTVIPAYNQELPWAIAIYAPTEDFIGGIKANRIRNIWIAVFIALITGLIGLKVADRINRPVRDFASLAVLLSSGEVSTSDDIPETYRELKQASQTLLNEVVQRKAFEREYGVTFDLASRGMAQISPNTGRFIRTNAHFNDILGFTAKEMQGMKFSDILHPDDTDTYISFQYAVHKNVEYNQERRYLRKDGTIAWLRVNAILIRDEDGKPLHTVATIDDVTSLKLSEEKINELSRELSHFSRINMMGQMATGLAHELNQPLTAITQNADAALLTVSQSANPDPELIEILEEMEEQAHRGADIIRALRGFIRKEKGDSGAYDLNELIEQTLCLVHPEASVRGINILFKAQALPNAIGSRVQVAQVIVNLLRNAIEAIVVAELPTKRIEVRAEANNGMIKVAVEDTGCGVDPDIDLFTQFETSKQDGMGLGLAFSRSIIEANGGKLWCEPETEHSTKFCFTLPVLSMKQLENDNA</sequence>
<dbReference type="Gene3D" id="3.30.565.10">
    <property type="entry name" value="Histidine kinase-like ATPase, C-terminal domain"/>
    <property type="match status" value="1"/>
</dbReference>
<keyword evidence="10" id="KW-0067">ATP-binding</keyword>
<feature type="domain" description="PAS" evidence="16">
    <location>
        <begin position="434"/>
        <end position="485"/>
    </location>
</feature>
<keyword evidence="19" id="KW-1185">Reference proteome</keyword>
<dbReference type="InterPro" id="IPR036097">
    <property type="entry name" value="HisK_dim/P_sf"/>
</dbReference>
<dbReference type="Gene3D" id="3.30.450.20">
    <property type="entry name" value="PAS domain"/>
    <property type="match status" value="2"/>
</dbReference>
<feature type="domain" description="PAC" evidence="17">
    <location>
        <begin position="484"/>
        <end position="536"/>
    </location>
</feature>
<evidence type="ECO:0000313" key="18">
    <source>
        <dbReference type="EMBL" id="PWQ95631.1"/>
    </source>
</evidence>
<dbReference type="PROSITE" id="PS50112">
    <property type="entry name" value="PAS"/>
    <property type="match status" value="1"/>
</dbReference>
<comment type="catalytic activity">
    <reaction evidence="1">
        <text>ATP + protein L-histidine = ADP + protein N-phospho-L-histidine.</text>
        <dbReference type="EC" id="2.7.13.3"/>
    </reaction>
</comment>
<dbReference type="InterPro" id="IPR052162">
    <property type="entry name" value="Sensor_kinase/Photoreceptor"/>
</dbReference>
<evidence type="ECO:0000313" key="19">
    <source>
        <dbReference type="Proteomes" id="UP000245539"/>
    </source>
</evidence>
<dbReference type="Proteomes" id="UP000245539">
    <property type="component" value="Unassembled WGS sequence"/>
</dbReference>
<dbReference type="InterPro" id="IPR029151">
    <property type="entry name" value="Sensor-like_sf"/>
</dbReference>
<evidence type="ECO:0000256" key="4">
    <source>
        <dbReference type="ARBA" id="ARBA00022475"/>
    </source>
</evidence>
<dbReference type="SMART" id="SM00387">
    <property type="entry name" value="HATPase_c"/>
    <property type="match status" value="1"/>
</dbReference>
<dbReference type="CDD" id="cd00082">
    <property type="entry name" value="HisKA"/>
    <property type="match status" value="1"/>
</dbReference>
<dbReference type="InterPro" id="IPR033479">
    <property type="entry name" value="dCache_1"/>
</dbReference>
<evidence type="ECO:0000256" key="5">
    <source>
        <dbReference type="ARBA" id="ARBA00022553"/>
    </source>
</evidence>
<evidence type="ECO:0000256" key="10">
    <source>
        <dbReference type="ARBA" id="ARBA00022840"/>
    </source>
</evidence>
<comment type="caution">
    <text evidence="18">The sequence shown here is derived from an EMBL/GenBank/DDBJ whole genome shotgun (WGS) entry which is preliminary data.</text>
</comment>
<dbReference type="PANTHER" id="PTHR43304">
    <property type="entry name" value="PHYTOCHROME-LIKE PROTEIN CPH1"/>
    <property type="match status" value="1"/>
</dbReference>
<dbReference type="CDD" id="cd12913">
    <property type="entry name" value="PDC1_MCP_like"/>
    <property type="match status" value="1"/>
</dbReference>
<evidence type="ECO:0000256" key="14">
    <source>
        <dbReference type="SAM" id="Phobius"/>
    </source>
</evidence>
<dbReference type="RefSeq" id="WP_109838387.1">
    <property type="nucleotide sequence ID" value="NZ_QGKM01000043.1"/>
</dbReference>
<dbReference type="InterPro" id="IPR001610">
    <property type="entry name" value="PAC"/>
</dbReference>
<dbReference type="InterPro" id="IPR013655">
    <property type="entry name" value="PAS_fold_3"/>
</dbReference>
<proteinExistence type="predicted"/>
<evidence type="ECO:0000256" key="6">
    <source>
        <dbReference type="ARBA" id="ARBA00022679"/>
    </source>
</evidence>
<comment type="subcellular location">
    <subcellularLocation>
        <location evidence="2">Cell membrane</location>
        <topology evidence="2">Multi-pass membrane protein</topology>
    </subcellularLocation>
</comment>
<dbReference type="InterPro" id="IPR003594">
    <property type="entry name" value="HATPase_dom"/>
</dbReference>
<keyword evidence="11 14" id="KW-1133">Transmembrane helix</keyword>
<dbReference type="EC" id="2.7.13.3" evidence="3"/>
<evidence type="ECO:0000259" key="15">
    <source>
        <dbReference type="PROSITE" id="PS50109"/>
    </source>
</evidence>
<feature type="transmembrane region" description="Helical" evidence="14">
    <location>
        <begin position="7"/>
        <end position="30"/>
    </location>
</feature>
<evidence type="ECO:0000259" key="17">
    <source>
        <dbReference type="PROSITE" id="PS50113"/>
    </source>
</evidence>
<dbReference type="EMBL" id="QGKM01000043">
    <property type="protein sequence ID" value="PWQ95631.1"/>
    <property type="molecule type" value="Genomic_DNA"/>
</dbReference>
<dbReference type="Gene3D" id="1.10.287.130">
    <property type="match status" value="1"/>
</dbReference>
<dbReference type="InterPro" id="IPR003661">
    <property type="entry name" value="HisK_dim/P_dom"/>
</dbReference>
<evidence type="ECO:0000256" key="11">
    <source>
        <dbReference type="ARBA" id="ARBA00022989"/>
    </source>
</evidence>
<keyword evidence="13 14" id="KW-0472">Membrane</keyword>
<keyword evidence="8" id="KW-0547">Nucleotide-binding</keyword>
<dbReference type="InterPro" id="IPR004358">
    <property type="entry name" value="Sig_transdc_His_kin-like_C"/>
</dbReference>